<comment type="cofactor">
    <cofactor evidence="2">
        <name>Mg(2+)</name>
        <dbReference type="ChEBI" id="CHEBI:18420"/>
    </cofactor>
</comment>
<keyword evidence="6" id="KW-0460">Magnesium</keyword>
<evidence type="ECO:0000256" key="10">
    <source>
        <dbReference type="ARBA" id="ARBA00049301"/>
    </source>
</evidence>
<dbReference type="InterPro" id="IPR024084">
    <property type="entry name" value="IsoPropMal-DH-like_dom"/>
</dbReference>
<keyword evidence="9" id="KW-0464">Manganese</keyword>
<comment type="catalytic activity">
    <reaction evidence="10">
        <text>(R)-malate + NAD(+) = pyruvate + CO2 + NADH</text>
        <dbReference type="Rhea" id="RHEA:18365"/>
        <dbReference type="ChEBI" id="CHEBI:15361"/>
        <dbReference type="ChEBI" id="CHEBI:15588"/>
        <dbReference type="ChEBI" id="CHEBI:16526"/>
        <dbReference type="ChEBI" id="CHEBI:57540"/>
        <dbReference type="ChEBI" id="CHEBI:57945"/>
        <dbReference type="EC" id="1.1.1.83"/>
    </reaction>
</comment>
<dbReference type="NCBIfam" id="TIGR02089">
    <property type="entry name" value="TTC"/>
    <property type="match status" value="1"/>
</dbReference>
<evidence type="ECO:0000256" key="3">
    <source>
        <dbReference type="ARBA" id="ARBA00007769"/>
    </source>
</evidence>
<evidence type="ECO:0000256" key="8">
    <source>
        <dbReference type="ARBA" id="ARBA00023027"/>
    </source>
</evidence>
<dbReference type="OrthoDB" id="10261637at2759"/>
<dbReference type="GO" id="GO:0051287">
    <property type="term" value="F:NAD binding"/>
    <property type="evidence" value="ECO:0007669"/>
    <property type="project" value="InterPro"/>
</dbReference>
<proteinExistence type="inferred from homology"/>
<name>A0A6A5WQT6_9PLEO</name>
<comment type="similarity">
    <text evidence="3">Belongs to the isocitrate and isopropylmalate dehydrogenases family.</text>
</comment>
<evidence type="ECO:0000256" key="7">
    <source>
        <dbReference type="ARBA" id="ARBA00023002"/>
    </source>
</evidence>
<dbReference type="Proteomes" id="UP000799779">
    <property type="component" value="Unassembled WGS sequence"/>
</dbReference>
<dbReference type="SUPFAM" id="SSF53659">
    <property type="entry name" value="Isocitrate/Isopropylmalate dehydrogenase-like"/>
    <property type="match status" value="1"/>
</dbReference>
<dbReference type="PANTHER" id="PTHR43275">
    <property type="entry name" value="D-MALATE DEHYDROGENASE [DECARBOXYLATING]"/>
    <property type="match status" value="1"/>
</dbReference>
<dbReference type="InterPro" id="IPR011829">
    <property type="entry name" value="TTC_DH"/>
</dbReference>
<sequence length="373" mass="40803">MSPIALQPQKHSIATMGADGIGPEVINAGVQVLKKLAQLDGSFKLEFEDYDWSSETYKKTGKYIPDGGLEKLKKHDAILFGAVGAPDVPDHISLWGLRLAICQPFQQYANVRPTKIFRGTSSPLRNASHGDLDWVIVRENSEGEYAGQGGRSHVGQPWETATEVSIFTRHAVTRIIRFGFETAQKRPRKFLTVVTKSNAQRNGMVLWDEVAQEVSTEFPDVKWDKMLVDAMTCRMVLDPKSLDTIVATNLHADILSDLAAALAGSIGIAPTSNLDPTRQNPSMFEPIHGSAFDITGKGVANPVATFWTAAEMLTWLGEEEAAKKMMQAVENVTERGIATKDLGGKSNTREVTEAVCLELESIYGSISSKKVIT</sequence>
<keyword evidence="8" id="KW-0520">NAD</keyword>
<dbReference type="GO" id="GO:0046553">
    <property type="term" value="F:D-malate dehydrogenase (decarboxylating) (NAD+) activity"/>
    <property type="evidence" value="ECO:0007669"/>
    <property type="project" value="UniProtKB-EC"/>
</dbReference>
<dbReference type="SMART" id="SM01329">
    <property type="entry name" value="Iso_dh"/>
    <property type="match status" value="1"/>
</dbReference>
<evidence type="ECO:0000256" key="6">
    <source>
        <dbReference type="ARBA" id="ARBA00022842"/>
    </source>
</evidence>
<dbReference type="EMBL" id="ML977569">
    <property type="protein sequence ID" value="KAF2004062.1"/>
    <property type="molecule type" value="Genomic_DNA"/>
</dbReference>
<feature type="domain" description="Isopropylmalate dehydrogenase-like" evidence="11">
    <location>
        <begin position="12"/>
        <end position="355"/>
    </location>
</feature>
<evidence type="ECO:0000256" key="2">
    <source>
        <dbReference type="ARBA" id="ARBA00001946"/>
    </source>
</evidence>
<evidence type="ECO:0000256" key="1">
    <source>
        <dbReference type="ARBA" id="ARBA00001936"/>
    </source>
</evidence>
<dbReference type="EC" id="1.1.1.83" evidence="4"/>
<keyword evidence="7" id="KW-0560">Oxidoreductase</keyword>
<comment type="cofactor">
    <cofactor evidence="1">
        <name>Mn(2+)</name>
        <dbReference type="ChEBI" id="CHEBI:29035"/>
    </cofactor>
</comment>
<evidence type="ECO:0000259" key="11">
    <source>
        <dbReference type="SMART" id="SM01329"/>
    </source>
</evidence>
<dbReference type="Pfam" id="PF00180">
    <property type="entry name" value="Iso_dh"/>
    <property type="match status" value="1"/>
</dbReference>
<dbReference type="AlphaFoldDB" id="A0A6A5WQT6"/>
<dbReference type="Gene3D" id="3.40.718.10">
    <property type="entry name" value="Isopropylmalate Dehydrogenase"/>
    <property type="match status" value="1"/>
</dbReference>
<dbReference type="InterPro" id="IPR019818">
    <property type="entry name" value="IsoCit/isopropylmalate_DH_CS"/>
</dbReference>
<keyword evidence="5" id="KW-0479">Metal-binding</keyword>
<accession>A0A6A5WQT6</accession>
<evidence type="ECO:0000256" key="5">
    <source>
        <dbReference type="ARBA" id="ARBA00022723"/>
    </source>
</evidence>
<dbReference type="InterPro" id="IPR050501">
    <property type="entry name" value="ICDH/IPMDH"/>
</dbReference>
<gene>
    <name evidence="12" type="ORF">P154DRAFT_485765</name>
</gene>
<evidence type="ECO:0000313" key="13">
    <source>
        <dbReference type="Proteomes" id="UP000799779"/>
    </source>
</evidence>
<evidence type="ECO:0000313" key="12">
    <source>
        <dbReference type="EMBL" id="KAF2004062.1"/>
    </source>
</evidence>
<organism evidence="12 13">
    <name type="scientific">Amniculicola lignicola CBS 123094</name>
    <dbReference type="NCBI Taxonomy" id="1392246"/>
    <lineage>
        <taxon>Eukaryota</taxon>
        <taxon>Fungi</taxon>
        <taxon>Dikarya</taxon>
        <taxon>Ascomycota</taxon>
        <taxon>Pezizomycotina</taxon>
        <taxon>Dothideomycetes</taxon>
        <taxon>Pleosporomycetidae</taxon>
        <taxon>Pleosporales</taxon>
        <taxon>Amniculicolaceae</taxon>
        <taxon>Amniculicola</taxon>
    </lineage>
</organism>
<keyword evidence="13" id="KW-1185">Reference proteome</keyword>
<evidence type="ECO:0000256" key="4">
    <source>
        <dbReference type="ARBA" id="ARBA00013126"/>
    </source>
</evidence>
<evidence type="ECO:0000256" key="9">
    <source>
        <dbReference type="ARBA" id="ARBA00023211"/>
    </source>
</evidence>
<reference evidence="12" key="1">
    <citation type="journal article" date="2020" name="Stud. Mycol.">
        <title>101 Dothideomycetes genomes: a test case for predicting lifestyles and emergence of pathogens.</title>
        <authorList>
            <person name="Haridas S."/>
            <person name="Albert R."/>
            <person name="Binder M."/>
            <person name="Bloem J."/>
            <person name="Labutti K."/>
            <person name="Salamov A."/>
            <person name="Andreopoulos B."/>
            <person name="Baker S."/>
            <person name="Barry K."/>
            <person name="Bills G."/>
            <person name="Bluhm B."/>
            <person name="Cannon C."/>
            <person name="Castanera R."/>
            <person name="Culley D."/>
            <person name="Daum C."/>
            <person name="Ezra D."/>
            <person name="Gonzalez J."/>
            <person name="Henrissat B."/>
            <person name="Kuo A."/>
            <person name="Liang C."/>
            <person name="Lipzen A."/>
            <person name="Lutzoni F."/>
            <person name="Magnuson J."/>
            <person name="Mondo S."/>
            <person name="Nolan M."/>
            <person name="Ohm R."/>
            <person name="Pangilinan J."/>
            <person name="Park H.-J."/>
            <person name="Ramirez L."/>
            <person name="Alfaro M."/>
            <person name="Sun H."/>
            <person name="Tritt A."/>
            <person name="Yoshinaga Y."/>
            <person name="Zwiers L.-H."/>
            <person name="Turgeon B."/>
            <person name="Goodwin S."/>
            <person name="Spatafora J."/>
            <person name="Crous P."/>
            <person name="Grigoriev I."/>
        </authorList>
    </citation>
    <scope>NUCLEOTIDE SEQUENCE</scope>
    <source>
        <strain evidence="12">CBS 123094</strain>
    </source>
</reference>
<dbReference type="PROSITE" id="PS00470">
    <property type="entry name" value="IDH_IMDH"/>
    <property type="match status" value="1"/>
</dbReference>
<dbReference type="PANTHER" id="PTHR43275:SF1">
    <property type="entry name" value="D-MALATE DEHYDROGENASE [DECARBOXYLATING]"/>
    <property type="match status" value="1"/>
</dbReference>
<dbReference type="GO" id="GO:0000287">
    <property type="term" value="F:magnesium ion binding"/>
    <property type="evidence" value="ECO:0007669"/>
    <property type="project" value="InterPro"/>
</dbReference>
<protein>
    <recommendedName>
        <fullName evidence="4">D-malate dehydrogenase (decarboxylating)</fullName>
        <ecNumber evidence="4">1.1.1.83</ecNumber>
    </recommendedName>
</protein>